<sequence length="232" mass="24431">MPGRLEGRRVLVTHADRYVGPPVVELFRAEGADVVADTDDLTAPDAPQAAVERAGRIDVLVANFAGPREAMPVTEMLVGATEWTDEAFAAYLEHLVWPFLRVIRAALPPMIERRAGKIVGVTSATPIRAIPGLGIYSAARGAQNAFLQAVGAEVAPHNVQVNALGPAHVRNNMYYTDAMLADDAVRESFEAQIPAGRLGEGVEAAELALALATGASDFLAGQVVPVSGGWAT</sequence>
<protein>
    <submittedName>
        <fullName evidence="3">SDR family oxidoreductase</fullName>
    </submittedName>
</protein>
<dbReference type="PRINTS" id="PR00081">
    <property type="entry name" value="GDHRDH"/>
</dbReference>
<dbReference type="InterPro" id="IPR036291">
    <property type="entry name" value="NAD(P)-bd_dom_sf"/>
</dbReference>
<dbReference type="SUPFAM" id="SSF51735">
    <property type="entry name" value="NAD(P)-binding Rossmann-fold domains"/>
    <property type="match status" value="1"/>
</dbReference>
<dbReference type="Gene3D" id="3.40.50.720">
    <property type="entry name" value="NAD(P)-binding Rossmann-like Domain"/>
    <property type="match status" value="1"/>
</dbReference>
<evidence type="ECO:0000256" key="1">
    <source>
        <dbReference type="ARBA" id="ARBA00006484"/>
    </source>
</evidence>
<dbReference type="Pfam" id="PF13561">
    <property type="entry name" value="adh_short_C2"/>
    <property type="match status" value="1"/>
</dbReference>
<gene>
    <name evidence="3" type="ORF">WCD58_00300</name>
</gene>
<dbReference type="EMBL" id="JBBEGM010000001">
    <property type="protein sequence ID" value="MEJ2859569.1"/>
    <property type="molecule type" value="Genomic_DNA"/>
</dbReference>
<evidence type="ECO:0000313" key="4">
    <source>
        <dbReference type="Proteomes" id="UP001369736"/>
    </source>
</evidence>
<dbReference type="InterPro" id="IPR002347">
    <property type="entry name" value="SDR_fam"/>
</dbReference>
<dbReference type="Proteomes" id="UP001369736">
    <property type="component" value="Unassembled WGS sequence"/>
</dbReference>
<dbReference type="RefSeq" id="WP_337698634.1">
    <property type="nucleotide sequence ID" value="NZ_JBBEGM010000001.1"/>
</dbReference>
<keyword evidence="4" id="KW-1185">Reference proteome</keyword>
<proteinExistence type="inferred from homology"/>
<dbReference type="InterPro" id="IPR051122">
    <property type="entry name" value="SDR_DHRS6-like"/>
</dbReference>
<evidence type="ECO:0000256" key="2">
    <source>
        <dbReference type="ARBA" id="ARBA00023002"/>
    </source>
</evidence>
<organism evidence="3 4">
    <name type="scientific">Actinomycetospora flava</name>
    <dbReference type="NCBI Taxonomy" id="3129232"/>
    <lineage>
        <taxon>Bacteria</taxon>
        <taxon>Bacillati</taxon>
        <taxon>Actinomycetota</taxon>
        <taxon>Actinomycetes</taxon>
        <taxon>Pseudonocardiales</taxon>
        <taxon>Pseudonocardiaceae</taxon>
        <taxon>Actinomycetospora</taxon>
    </lineage>
</organism>
<evidence type="ECO:0000313" key="3">
    <source>
        <dbReference type="EMBL" id="MEJ2859569.1"/>
    </source>
</evidence>
<comment type="caution">
    <text evidence="3">The sequence shown here is derived from an EMBL/GenBank/DDBJ whole genome shotgun (WGS) entry which is preliminary data.</text>
</comment>
<accession>A0ABU8LWS7</accession>
<dbReference type="PANTHER" id="PTHR43477:SF1">
    <property type="entry name" value="DIHYDROANTICAPSIN 7-DEHYDROGENASE"/>
    <property type="match status" value="1"/>
</dbReference>
<keyword evidence="2" id="KW-0560">Oxidoreductase</keyword>
<reference evidence="3 4" key="1">
    <citation type="submission" date="2024-03" db="EMBL/GenBank/DDBJ databases">
        <title>Actinomycetospora sp. OC33-EN07, a novel actinomycete isolated from wild orchid (Aerides multiflora).</title>
        <authorList>
            <person name="Suriyachadkun C."/>
        </authorList>
    </citation>
    <scope>NUCLEOTIDE SEQUENCE [LARGE SCALE GENOMIC DNA]</scope>
    <source>
        <strain evidence="3 4">OC33-EN07</strain>
    </source>
</reference>
<dbReference type="PANTHER" id="PTHR43477">
    <property type="entry name" value="DIHYDROANTICAPSIN 7-DEHYDROGENASE"/>
    <property type="match status" value="1"/>
</dbReference>
<comment type="similarity">
    <text evidence="1">Belongs to the short-chain dehydrogenases/reductases (SDR) family.</text>
</comment>
<name>A0ABU8LWS7_9PSEU</name>